<dbReference type="Proteomes" id="UP000308430">
    <property type="component" value="Unassembled WGS sequence"/>
</dbReference>
<dbReference type="AlphaFoldDB" id="A0A4S4B490"/>
<sequence>MPVAEKTVRCIDCAHYRLKDAGAMGRLGFGLCALSPSRASYPSSVYPRQCDKFSEAAADVRAARTAWLDKRGEG</sequence>
<evidence type="ECO:0000313" key="2">
    <source>
        <dbReference type="Proteomes" id="UP000308430"/>
    </source>
</evidence>
<dbReference type="OrthoDB" id="8688310at2"/>
<keyword evidence="2" id="KW-1185">Reference proteome</keyword>
<dbReference type="EMBL" id="SSOC01000001">
    <property type="protein sequence ID" value="THF67517.1"/>
    <property type="molecule type" value="Genomic_DNA"/>
</dbReference>
<protein>
    <submittedName>
        <fullName evidence="1">Uncharacterized protein</fullName>
    </submittedName>
</protein>
<dbReference type="RefSeq" id="WP_136346923.1">
    <property type="nucleotide sequence ID" value="NZ_SSOC01000001.1"/>
</dbReference>
<proteinExistence type="predicted"/>
<gene>
    <name evidence="1" type="ORF">E6C76_03930</name>
</gene>
<name>A0A4S4B490_9RHOO</name>
<organism evidence="1 2">
    <name type="scientific">Pseudothauera nasutitermitis</name>
    <dbReference type="NCBI Taxonomy" id="2565930"/>
    <lineage>
        <taxon>Bacteria</taxon>
        <taxon>Pseudomonadati</taxon>
        <taxon>Pseudomonadota</taxon>
        <taxon>Betaproteobacteria</taxon>
        <taxon>Rhodocyclales</taxon>
        <taxon>Zoogloeaceae</taxon>
        <taxon>Pseudothauera</taxon>
    </lineage>
</organism>
<evidence type="ECO:0000313" key="1">
    <source>
        <dbReference type="EMBL" id="THF67517.1"/>
    </source>
</evidence>
<reference evidence="1 2" key="1">
    <citation type="submission" date="2019-04" db="EMBL/GenBank/DDBJ databases">
        <title>Azoarcus nasutitermitis sp. nov. isolated from termite nest.</title>
        <authorList>
            <person name="Lin S.-Y."/>
            <person name="Hameed A."/>
            <person name="Hsu Y.-H."/>
            <person name="Young C.-C."/>
        </authorList>
    </citation>
    <scope>NUCLEOTIDE SEQUENCE [LARGE SCALE GENOMIC DNA]</scope>
    <source>
        <strain evidence="1 2">CC-YHH838</strain>
    </source>
</reference>
<comment type="caution">
    <text evidence="1">The sequence shown here is derived from an EMBL/GenBank/DDBJ whole genome shotgun (WGS) entry which is preliminary data.</text>
</comment>
<accession>A0A4S4B490</accession>